<feature type="compositionally biased region" description="Pro residues" evidence="1">
    <location>
        <begin position="1"/>
        <end position="10"/>
    </location>
</feature>
<evidence type="ECO:0000313" key="2">
    <source>
        <dbReference type="EMBL" id="KAF6238615.1"/>
    </source>
</evidence>
<proteinExistence type="predicted"/>
<dbReference type="GeneID" id="59284790"/>
<comment type="caution">
    <text evidence="2">The sequence shown here is derived from an EMBL/GenBank/DDBJ whole genome shotgun (WGS) entry which is preliminary data.</text>
</comment>
<evidence type="ECO:0000256" key="1">
    <source>
        <dbReference type="SAM" id="MobiDB-lite"/>
    </source>
</evidence>
<sequence>MPPIFAPLPPNNTMSGPSQYSFNDNEDPNDAGALRKALSGMEIGQPSTSGGQFYTAGNENKQYEQFNLHTPPDITSKTRIIAVLGIHQNATPQKDGWFVSDFFAFWNIFQGITENQKWYHCLDLDDLVTKHERYLHGNPYGQRKVVLDSGILAQSKLSRHPLQRIRPDHLKPKTKQLIGDECKAAETAHENVLILLFGHGDVNNYGIELGTGDRATLQIDEFRSAIKAIKVSITMIATSCYSGGWTCNPQLNLSTMAAAGSERVSLSWRFSGSTGRACGSMFTTALVQKLTRVGATNKPLIDEDEDCELTEDQEETYAEFTRTVHEHLLKDLDRRGYEHELAFGAQDDAWTMCWRERTGIPLGQFKERWENLEDWAKDATLHPGDPLNRDPAVTDEQLAEYLQLRAEARGKAGRLGVWLRGIRGHG</sequence>
<name>A0A8H6G1H5_9LECA</name>
<evidence type="ECO:0000313" key="3">
    <source>
        <dbReference type="Proteomes" id="UP000578531"/>
    </source>
</evidence>
<feature type="region of interest" description="Disordered" evidence="1">
    <location>
        <begin position="1"/>
        <end position="29"/>
    </location>
</feature>
<feature type="compositionally biased region" description="Polar residues" evidence="1">
    <location>
        <begin position="11"/>
        <end position="23"/>
    </location>
</feature>
<dbReference type="AlphaFoldDB" id="A0A8H6G1H5"/>
<reference evidence="2 3" key="1">
    <citation type="journal article" date="2020" name="Genomics">
        <title>Complete, high-quality genomes from long-read metagenomic sequencing of two wolf lichen thalli reveals enigmatic genome architecture.</title>
        <authorList>
            <person name="McKenzie S.K."/>
            <person name="Walston R.F."/>
            <person name="Allen J.L."/>
        </authorList>
    </citation>
    <scope>NUCLEOTIDE SEQUENCE [LARGE SCALE GENOMIC DNA]</scope>
    <source>
        <strain evidence="2">WasteWater2</strain>
    </source>
</reference>
<gene>
    <name evidence="2" type="ORF">HO173_003121</name>
</gene>
<keyword evidence="3" id="KW-1185">Reference proteome</keyword>
<organism evidence="2 3">
    <name type="scientific">Letharia columbiana</name>
    <dbReference type="NCBI Taxonomy" id="112416"/>
    <lineage>
        <taxon>Eukaryota</taxon>
        <taxon>Fungi</taxon>
        <taxon>Dikarya</taxon>
        <taxon>Ascomycota</taxon>
        <taxon>Pezizomycotina</taxon>
        <taxon>Lecanoromycetes</taxon>
        <taxon>OSLEUM clade</taxon>
        <taxon>Lecanoromycetidae</taxon>
        <taxon>Lecanorales</taxon>
        <taxon>Lecanorineae</taxon>
        <taxon>Parmeliaceae</taxon>
        <taxon>Letharia</taxon>
    </lineage>
</organism>
<dbReference type="EMBL" id="JACCJC010000008">
    <property type="protein sequence ID" value="KAF6238615.1"/>
    <property type="molecule type" value="Genomic_DNA"/>
</dbReference>
<accession>A0A8H6G1H5</accession>
<dbReference type="RefSeq" id="XP_037167914.1">
    <property type="nucleotide sequence ID" value="XM_037305049.1"/>
</dbReference>
<protein>
    <submittedName>
        <fullName evidence="2">Uncharacterized protein</fullName>
    </submittedName>
</protein>
<dbReference type="Proteomes" id="UP000578531">
    <property type="component" value="Unassembled WGS sequence"/>
</dbReference>
<dbReference type="OrthoDB" id="3000060at2759"/>